<reference evidence="1 2" key="1">
    <citation type="submission" date="2020-08" db="EMBL/GenBank/DDBJ databases">
        <title>Genome sequence of Rhodobacteraceae bacterium Lw-13e.</title>
        <authorList>
            <person name="Poehlein A."/>
            <person name="Wolter L."/>
            <person name="Daniel R."/>
            <person name="Brinkhoff T."/>
        </authorList>
    </citation>
    <scope>NUCLEOTIDE SEQUENCE [LARGE SCALE GENOMIC DNA]</scope>
    <source>
        <strain evidence="1 2">Lw-13e</strain>
        <plasmid evidence="1 2">p202</plasmid>
    </source>
</reference>
<keyword evidence="2" id="KW-1185">Reference proteome</keyword>
<organism evidence="1 2">
    <name type="scientific">Pseudooceanicola algae</name>
    <dbReference type="NCBI Taxonomy" id="1537215"/>
    <lineage>
        <taxon>Bacteria</taxon>
        <taxon>Pseudomonadati</taxon>
        <taxon>Pseudomonadota</taxon>
        <taxon>Alphaproteobacteria</taxon>
        <taxon>Rhodobacterales</taxon>
        <taxon>Paracoccaceae</taxon>
        <taxon>Pseudooceanicola</taxon>
    </lineage>
</organism>
<sequence>MMFPSQPRSQSARNCSIFTLGALGGMMVATGAFAHAGEHSVADGALVSPSEIVDCTLETGAAAECARYVVKYLPDDLEIGPFCPATLADEGGIWHWDGDEAGVYRINEDFLRMLDEQGYTFFNDDGEVYSFDIRTEQPVETNECIQATVDTDVEMTVLIPANPVMAEEKTDLGTVAQVGIGLDGVPIFADAPSVLDTGHMPALDTCGGHIDPGGWYHWHATATDLNTVFENEGVAAECLNVEQDQTAQFGYAFDGFAMYGTLNQDGSVPDDLDECGGHIGRPEQGEEPVYHYHSGTTFPNLPTCLVGVVAQDNFSTNAAGGIGAANAGGGPGGPGGAPDFDAIAEALGVEPAQLEQAMQDAGGRNADLNAVAEQLGVSVDALQAAMPGPGQ</sequence>
<geneLocation type="plasmid" evidence="1 2">
    <name>p202</name>
</geneLocation>
<protein>
    <submittedName>
        <fullName evidence="1">Uncharacterized protein</fullName>
    </submittedName>
</protein>
<dbReference type="KEGG" id="palw:PSAL_035810"/>
<dbReference type="Pfam" id="PF14240">
    <property type="entry name" value="YHYH"/>
    <property type="match status" value="1"/>
</dbReference>
<evidence type="ECO:0000313" key="2">
    <source>
        <dbReference type="Proteomes" id="UP000283786"/>
    </source>
</evidence>
<dbReference type="EMBL" id="CP060437">
    <property type="protein sequence ID" value="QPM92317.1"/>
    <property type="molecule type" value="Genomic_DNA"/>
</dbReference>
<name>A0A418SD19_9RHOB</name>
<dbReference type="OrthoDB" id="9796530at2"/>
<dbReference type="InterPro" id="IPR025924">
    <property type="entry name" value="YHYH_dom"/>
</dbReference>
<keyword evidence="1" id="KW-0614">Plasmid</keyword>
<dbReference type="Proteomes" id="UP000283786">
    <property type="component" value="Plasmid p202"/>
</dbReference>
<gene>
    <name evidence="1" type="ORF">PSAL_035810</name>
</gene>
<dbReference type="RefSeq" id="WP_119840508.1">
    <property type="nucleotide sequence ID" value="NZ_CP060437.1"/>
</dbReference>
<accession>A0A418SD19</accession>
<evidence type="ECO:0000313" key="1">
    <source>
        <dbReference type="EMBL" id="QPM92317.1"/>
    </source>
</evidence>
<proteinExistence type="predicted"/>
<dbReference type="AlphaFoldDB" id="A0A418SD19"/>